<evidence type="ECO:0000313" key="2">
    <source>
        <dbReference type="EMBL" id="SMC04016.1"/>
    </source>
</evidence>
<dbReference type="Gene3D" id="3.40.50.1820">
    <property type="entry name" value="alpha/beta hydrolase"/>
    <property type="match status" value="1"/>
</dbReference>
<keyword evidence="2" id="KW-0378">Hydrolase</keyword>
<dbReference type="GO" id="GO:0006508">
    <property type="term" value="P:proteolysis"/>
    <property type="evidence" value="ECO:0007669"/>
    <property type="project" value="InterPro"/>
</dbReference>
<accession>A0A1W1WCJ7</accession>
<dbReference type="GO" id="GO:0008236">
    <property type="term" value="F:serine-type peptidase activity"/>
    <property type="evidence" value="ECO:0007669"/>
    <property type="project" value="InterPro"/>
</dbReference>
<dbReference type="EMBL" id="FWWY01000001">
    <property type="protein sequence ID" value="SMC04016.1"/>
    <property type="molecule type" value="Genomic_DNA"/>
</dbReference>
<dbReference type="RefSeq" id="WP_084661153.1">
    <property type="nucleotide sequence ID" value="NZ_FWWY01000001.1"/>
</dbReference>
<dbReference type="SUPFAM" id="SSF82171">
    <property type="entry name" value="DPP6 N-terminal domain-like"/>
    <property type="match status" value="1"/>
</dbReference>
<keyword evidence="3" id="KW-1185">Reference proteome</keyword>
<dbReference type="PANTHER" id="PTHR43056">
    <property type="entry name" value="PEPTIDASE S9 PROLYL OLIGOPEPTIDASE"/>
    <property type="match status" value="1"/>
</dbReference>
<dbReference type="STRING" id="28034.BFX07_13910"/>
<dbReference type="Gene3D" id="2.120.10.30">
    <property type="entry name" value="TolB, C-terminal domain"/>
    <property type="match status" value="1"/>
</dbReference>
<dbReference type="SUPFAM" id="SSF53474">
    <property type="entry name" value="alpha/beta-Hydrolases"/>
    <property type="match status" value="1"/>
</dbReference>
<dbReference type="AlphaFoldDB" id="A0A1W1WCJ7"/>
<organism evidence="2 3">
    <name type="scientific">Sulfobacillus thermosulfidooxidans (strain DSM 9293 / VKM B-1269 / AT-1)</name>
    <dbReference type="NCBI Taxonomy" id="929705"/>
    <lineage>
        <taxon>Bacteria</taxon>
        <taxon>Bacillati</taxon>
        <taxon>Bacillota</taxon>
        <taxon>Clostridia</taxon>
        <taxon>Eubacteriales</taxon>
        <taxon>Clostridiales Family XVII. Incertae Sedis</taxon>
        <taxon>Sulfobacillus</taxon>
    </lineage>
</organism>
<feature type="domain" description="Peptidase S9 prolyl oligopeptidase catalytic" evidence="1">
    <location>
        <begin position="422"/>
        <end position="628"/>
    </location>
</feature>
<reference evidence="3" key="1">
    <citation type="submission" date="2017-04" db="EMBL/GenBank/DDBJ databases">
        <authorList>
            <person name="Varghese N."/>
            <person name="Submissions S."/>
        </authorList>
    </citation>
    <scope>NUCLEOTIDE SEQUENCE [LARGE SCALE GENOMIC DNA]</scope>
    <source>
        <strain evidence="3">DSM 9293</strain>
    </source>
</reference>
<protein>
    <submittedName>
        <fullName evidence="2">Dipeptidyl aminopeptidase/acylaminoacyl peptidase</fullName>
    </submittedName>
</protein>
<name>A0A1W1WCJ7_SULTA</name>
<dbReference type="InterPro" id="IPR011042">
    <property type="entry name" value="6-blade_b-propeller_TolB-like"/>
</dbReference>
<sequence length="644" mass="72433">MVLAVKPYGSWSSPVSTEMLTQNTVTFDQPQFDGDTLYWIETRPHEQGRNVIVRFNPLTQEIQDMTPPGFNARTRAHEYGGRAYVVHDGDIFFCNFQDQRLYRQIQGGKPEPITSDLPIRYADMIFDTHHHRIIAVREDHRISDIQATTTIVSINPEGDECGTVLVSGHDFYSDPRLSPDGQQLTWLAWNHPQMPWDGTELWLADLNHEGYPTNSQRLKGSSTESILQPLFSPAGVLTFLSDESGWWNLYQWVDGTAQAIYPMAAEFGTPPWVFGMTTYGYLTPDQIVAVYMENGSRHLGLIDLKKHTLTEIKTPYTYFALPVTHHHHVAMIAGSWQEPAALVTWQGEHTEIQVIKRSQNVVMNPEDISVPSFITFPTAHNQEAYMHLYPPKNHAFTGVPGEKPPLMVISHGGPTSSGTPLFHLAIQYWTTRGFAVADVDYGGSSGYGRAYRRRLEGQWGVVDVEDCTNAALYLAQQGLVDQNRMVIRGGSAGGFTTLACLAFRNVFRAGASYFGVSDLGALARETHKFESRYMDSMVGPWPEAEALYRKRSPLFHADQIKAPVIFFQGLDDKIVLPNQAEMMVEKLKENHIPVAYIAFPEEGHGFRQAQNIKRATEAELYFYSRVLGFSLAEAIDPVPIENLA</sequence>
<dbReference type="InterPro" id="IPR029058">
    <property type="entry name" value="AB_hydrolase_fold"/>
</dbReference>
<gene>
    <name evidence="2" type="ORF">SAMN00768000_1413</name>
</gene>
<evidence type="ECO:0000259" key="1">
    <source>
        <dbReference type="Pfam" id="PF00326"/>
    </source>
</evidence>
<dbReference type="Pfam" id="PF00326">
    <property type="entry name" value="Peptidase_S9"/>
    <property type="match status" value="1"/>
</dbReference>
<dbReference type="GO" id="GO:0004177">
    <property type="term" value="F:aminopeptidase activity"/>
    <property type="evidence" value="ECO:0007669"/>
    <property type="project" value="UniProtKB-KW"/>
</dbReference>
<dbReference type="PANTHER" id="PTHR43056:SF5">
    <property type="entry name" value="PEPTIDASE S9 PROLYL OLIGOPEPTIDASE CATALYTIC DOMAIN-CONTAINING PROTEIN"/>
    <property type="match status" value="1"/>
</dbReference>
<proteinExistence type="predicted"/>
<dbReference type="InterPro" id="IPR050585">
    <property type="entry name" value="Xaa-Pro_dipeptidyl-ppase/CocE"/>
</dbReference>
<dbReference type="InterPro" id="IPR001375">
    <property type="entry name" value="Peptidase_S9_cat"/>
</dbReference>
<evidence type="ECO:0000313" key="3">
    <source>
        <dbReference type="Proteomes" id="UP000192660"/>
    </source>
</evidence>
<keyword evidence="2" id="KW-0031">Aminopeptidase</keyword>
<dbReference type="Proteomes" id="UP000192660">
    <property type="component" value="Unassembled WGS sequence"/>
</dbReference>
<dbReference type="OrthoDB" id="24847at2"/>
<keyword evidence="2" id="KW-0645">Protease</keyword>